<feature type="region of interest" description="Disordered" evidence="1">
    <location>
        <begin position="204"/>
        <end position="239"/>
    </location>
</feature>
<reference evidence="3" key="1">
    <citation type="submission" date="2022-10" db="EMBL/GenBank/DDBJ databases">
        <title>Genome assembly of Pristionchus species.</title>
        <authorList>
            <person name="Yoshida K."/>
            <person name="Sommer R.J."/>
        </authorList>
    </citation>
    <scope>NUCLEOTIDE SEQUENCE [LARGE SCALE GENOMIC DNA]</scope>
    <source>
        <strain evidence="3">RS5460</strain>
    </source>
</reference>
<proteinExistence type="predicted"/>
<organism evidence="2 3">
    <name type="scientific">Pristionchus mayeri</name>
    <dbReference type="NCBI Taxonomy" id="1317129"/>
    <lineage>
        <taxon>Eukaryota</taxon>
        <taxon>Metazoa</taxon>
        <taxon>Ecdysozoa</taxon>
        <taxon>Nematoda</taxon>
        <taxon>Chromadorea</taxon>
        <taxon>Rhabditida</taxon>
        <taxon>Rhabditina</taxon>
        <taxon>Diplogasteromorpha</taxon>
        <taxon>Diplogasteroidea</taxon>
        <taxon>Neodiplogasteridae</taxon>
        <taxon>Pristionchus</taxon>
    </lineage>
</organism>
<evidence type="ECO:0000256" key="1">
    <source>
        <dbReference type="SAM" id="MobiDB-lite"/>
    </source>
</evidence>
<accession>A0AAN5I3P5</accession>
<name>A0AAN5I3P5_9BILA</name>
<dbReference type="Proteomes" id="UP001328107">
    <property type="component" value="Unassembled WGS sequence"/>
</dbReference>
<feature type="compositionally biased region" description="Low complexity" evidence="1">
    <location>
        <begin position="521"/>
        <end position="534"/>
    </location>
</feature>
<evidence type="ECO:0000313" key="3">
    <source>
        <dbReference type="Proteomes" id="UP001328107"/>
    </source>
</evidence>
<dbReference type="EMBL" id="BTRK01000005">
    <property type="protein sequence ID" value="GMR50863.1"/>
    <property type="molecule type" value="Genomic_DNA"/>
</dbReference>
<sequence>MSSMLATLLAEANEENIQSDVDPDTRIRARLRASRDGIAQLDALREKHERLMEAMRCGFRLSTTPQFERNVEEGTKLKLFNGAIGSREKNVQGRYEDQGFSEPVQIERATEALLMTVNQTSQNGARDRSNMISNAPQAETRAHPPMCNRSDSPLSISHRSSVSIDSGCGASIASTNSGNGLSPSRSSAPMPYATYRKISMEGAYRPPLTDIPKHSLGSREPSSPNEEPVKWQSMASEDQEQDYIPIPVMRNRNKSIEQRVRTFDRIEDGCLSYRPSRPPRGDSQRRASLHEELEAQMREKRDDAFRIVANTIESTTSMRAPSMRRIGRIERPRSMFEERDENRTGVRVLTQNEVHDHSTLERSFTREPALVDSMSFSQITPPPVQRKFGVAQPAISSHHKPLAVKIGATETPLKAADRNVREFPTSPPPANPRSSSSSHVATLPTPFQAKITPPRNVQRASTHNMLSGVFIATKVSDASRTPPTKQRMYRPLSLHEVRVGISPDEEISGIFHARPVKVLSRQNSSSASSTSSNSPVGCRKNGVVQPPRFMAVHQMRRSESSTGGICSSRGKLQKHWRESEGL</sequence>
<evidence type="ECO:0000313" key="2">
    <source>
        <dbReference type="EMBL" id="GMR50863.1"/>
    </source>
</evidence>
<feature type="region of interest" description="Disordered" evidence="1">
    <location>
        <begin position="521"/>
        <end position="582"/>
    </location>
</feature>
<comment type="caution">
    <text evidence="2">The sequence shown here is derived from an EMBL/GenBank/DDBJ whole genome shotgun (WGS) entry which is preliminary data.</text>
</comment>
<protein>
    <submittedName>
        <fullName evidence="2">Uncharacterized protein</fullName>
    </submittedName>
</protein>
<dbReference type="AlphaFoldDB" id="A0AAN5I3P5"/>
<feature type="region of interest" description="Disordered" evidence="1">
    <location>
        <begin position="420"/>
        <end position="441"/>
    </location>
</feature>
<keyword evidence="3" id="KW-1185">Reference proteome</keyword>
<gene>
    <name evidence="2" type="ORF">PMAYCL1PPCAC_21058</name>
</gene>